<evidence type="ECO:0000313" key="2">
    <source>
        <dbReference type="EMBL" id="GBR77130.1"/>
    </source>
</evidence>
<dbReference type="AlphaFoldDB" id="A0A388TJE0"/>
<gene>
    <name evidence="2" type="ORF">NO2_1563</name>
</gene>
<protein>
    <submittedName>
        <fullName evidence="2">Uncharacterized protein</fullName>
    </submittedName>
</protein>
<organism evidence="2 3">
    <name type="scientific">Candidatus Termititenax persephonae</name>
    <dbReference type="NCBI Taxonomy" id="2218525"/>
    <lineage>
        <taxon>Bacteria</taxon>
        <taxon>Bacillati</taxon>
        <taxon>Candidatus Margulisiibacteriota</taxon>
        <taxon>Candidatus Termititenacia</taxon>
        <taxon>Candidatus Termititenacales</taxon>
        <taxon>Candidatus Termititenacaceae</taxon>
        <taxon>Candidatus Termititenax</taxon>
    </lineage>
</organism>
<feature type="non-terminal residue" evidence="2">
    <location>
        <position position="1"/>
    </location>
</feature>
<feature type="coiled-coil region" evidence="1">
    <location>
        <begin position="471"/>
        <end position="540"/>
    </location>
</feature>
<feature type="non-terminal residue" evidence="2">
    <location>
        <position position="707"/>
    </location>
</feature>
<evidence type="ECO:0000256" key="1">
    <source>
        <dbReference type="SAM" id="Coils"/>
    </source>
</evidence>
<dbReference type="Proteomes" id="UP000275925">
    <property type="component" value="Unassembled WGS sequence"/>
</dbReference>
<sequence>FFKDFADYQESIYTLQQISPRQADGSLNIEGLVKGEAKIPGMTIRVFNPQGQEIIVDPHRPLSEILGGENTVKVELDCQILQKSDLDEVMEFLLGNNGVRSVSIKDKDGNPVRAEKHFGFLGGTTDINVSSLFGANSIFIENILLKNCSGQMTFGDIANRGRVAKDIVDAAEIFNSPRTRYEAEQIVATCHSINVRIDDIKKNHREITGSSFMYGEPLKPRHTLYESFSAGIEIEFYRSNNHAEQRKQVAEAVRQPLAMTMSAFMIENGLSLSNPSTETETETIQEQDHDTRLLTPLTTPYVALTPPLEKPKVQPPATELTQKQIEQWNTKVTAWNEVATEWNELVSAYTDCCKDLGMPPAIPPAAAGSPDPVAIRAALQEDYEKYLPTLGERGDNNSLRNSILNDSKAVAEWEEAKSNFMLGRANAVLAYGKATKNSQSLVQNLIERVQDIGRFSGEESMKNSPEYQILKASLEAEVVFLSQDIANIKKELLDIDAELAKLDPEKPEDKERLEELTVRRQELEKQRADLDKELNVIQATLNGFNNLINIICTAPTMLAAQNRKNNQGIDSANIDVKNRADISAMIARFSNQYCAAQKLFDRSREDNLLDAAIAQLPDHVSAFLSGTAAALGGQQAGDQVQAALDSLDALFARQDPPYPHESELRLAYDKLREALLQNNLLDAAGLVGFNTRVNQQISMIHNSLEAN</sequence>
<evidence type="ECO:0000313" key="3">
    <source>
        <dbReference type="Proteomes" id="UP000275925"/>
    </source>
</evidence>
<keyword evidence="3" id="KW-1185">Reference proteome</keyword>
<comment type="caution">
    <text evidence="2">The sequence shown here is derived from an EMBL/GenBank/DDBJ whole genome shotgun (WGS) entry which is preliminary data.</text>
</comment>
<name>A0A388TJE0_9BACT</name>
<dbReference type="EMBL" id="BGZO01000114">
    <property type="protein sequence ID" value="GBR77130.1"/>
    <property type="molecule type" value="Genomic_DNA"/>
</dbReference>
<proteinExistence type="predicted"/>
<reference evidence="2 3" key="1">
    <citation type="journal article" date="2019" name="ISME J.">
        <title>Genome analyses of uncultured TG2/ZB3 bacteria in 'Margulisbacteria' specifically attached to ectosymbiotic spirochetes of protists in the termite gut.</title>
        <authorList>
            <person name="Utami Y.D."/>
            <person name="Kuwahara H."/>
            <person name="Igai K."/>
            <person name="Murakami T."/>
            <person name="Sugaya K."/>
            <person name="Morikawa T."/>
            <person name="Nagura Y."/>
            <person name="Yuki M."/>
            <person name="Deevong P."/>
            <person name="Inoue T."/>
            <person name="Kihara K."/>
            <person name="Lo N."/>
            <person name="Yamada A."/>
            <person name="Ohkuma M."/>
            <person name="Hongoh Y."/>
        </authorList>
    </citation>
    <scope>NUCLEOTIDE SEQUENCE [LARGE SCALE GENOMIC DNA]</scope>
    <source>
        <strain evidence="2">NkOx7-02</strain>
    </source>
</reference>
<keyword evidence="1" id="KW-0175">Coiled coil</keyword>
<accession>A0A388TJE0</accession>